<feature type="repeat" description="ANK" evidence="7">
    <location>
        <begin position="58"/>
        <end position="90"/>
    </location>
</feature>
<proteinExistence type="inferred from homology"/>
<keyword evidence="5 7" id="KW-0040">ANK repeat</keyword>
<dbReference type="GO" id="GO:0019706">
    <property type="term" value="F:protein-cysteine S-palmitoyltransferase activity"/>
    <property type="evidence" value="ECO:0007669"/>
    <property type="project" value="UniProtKB-EC"/>
</dbReference>
<evidence type="ECO:0000313" key="12">
    <source>
        <dbReference type="Proteomes" id="UP000030762"/>
    </source>
</evidence>
<feature type="region of interest" description="Disordered" evidence="9">
    <location>
        <begin position="531"/>
        <end position="550"/>
    </location>
</feature>
<dbReference type="PROSITE" id="PS50216">
    <property type="entry name" value="DHHC"/>
    <property type="match status" value="1"/>
</dbReference>
<evidence type="ECO:0000256" key="4">
    <source>
        <dbReference type="ARBA" id="ARBA00022989"/>
    </source>
</evidence>
<feature type="transmembrane region" description="Helical" evidence="8">
    <location>
        <begin position="453"/>
        <end position="476"/>
    </location>
</feature>
<dbReference type="EMBL" id="JH767144">
    <property type="protein sequence ID" value="EQC37638.1"/>
    <property type="molecule type" value="Genomic_DNA"/>
</dbReference>
<name>T0RYI4_SAPDV</name>
<dbReference type="PROSITE" id="PS50088">
    <property type="entry name" value="ANK_REPEAT"/>
    <property type="match status" value="3"/>
</dbReference>
<dbReference type="AlphaFoldDB" id="T0RYI4"/>
<dbReference type="InterPro" id="IPR001594">
    <property type="entry name" value="Palmitoyltrfase_DHHC"/>
</dbReference>
<feature type="transmembrane region" description="Helical" evidence="8">
    <location>
        <begin position="292"/>
        <end position="309"/>
    </location>
</feature>
<evidence type="ECO:0000313" key="11">
    <source>
        <dbReference type="EMBL" id="EQC37638.1"/>
    </source>
</evidence>
<comment type="subcellular location">
    <subcellularLocation>
        <location evidence="1">Membrane</location>
        <topology evidence="1">Multi-pass membrane protein</topology>
    </subcellularLocation>
</comment>
<keyword evidence="8" id="KW-0808">Transferase</keyword>
<comment type="similarity">
    <text evidence="8">Belongs to the DHHC palmitoyltransferase family.</text>
</comment>
<dbReference type="VEuPathDB" id="FungiDB:SDRG_05230"/>
<dbReference type="Pfam" id="PF01529">
    <property type="entry name" value="DHHC"/>
    <property type="match status" value="1"/>
</dbReference>
<evidence type="ECO:0000256" key="7">
    <source>
        <dbReference type="PROSITE-ProRule" id="PRU00023"/>
    </source>
</evidence>
<evidence type="ECO:0000256" key="2">
    <source>
        <dbReference type="ARBA" id="ARBA00022692"/>
    </source>
</evidence>
<sequence>MELMAFEDVEFVRLVQTTASAIAKDLRRDAPDDAELRLEVLHLALLESPGLVFAVDADGHSPLHWIAQLGSISLLQLFLDHDAPLLVRDKNGLLPLHWAAAANNLPALQLLLAQPESCIDDRDIDKGQTPLLLAARHGHAMAVLYLLRHGANPSIVDSSEDNFVHWAAYKGNVEILSLCHTYASTFGVDFGLFRALDTFGQSPLHLAANQGHLDCVEYLSEELDAGVDVCDAKGHTPLQLAQLRGHAAVVAYLAGKFTPAWNRQLGHALYFWCLHAMNAEAVSLQPFLGRRAPMYFMVGNIALGVYWLLRMNMASCAWTAQLLLQAMAWSGFACAASIAPGAVVHEASLRDSYTACMDRLLSDGGGDSLHLLDNVRLCHTCCVEKPVGSKHCRFCKTCILRFDHHCPFINNCVGQRNYTFFLLYVGAMAAASGHLAYHWAMHGTSTAASIVGALYYGGVGVVAGNLLCFHLFLASIDLSTNEYRNRHRYTHLKDRTFASFTSPCSDECVPKCLARLCMSLPPLPHGLRRRAASQKSKLSAHESGGKVLSV</sequence>
<feature type="repeat" description="ANK" evidence="7">
    <location>
        <begin position="199"/>
        <end position="219"/>
    </location>
</feature>
<evidence type="ECO:0000256" key="6">
    <source>
        <dbReference type="ARBA" id="ARBA00023136"/>
    </source>
</evidence>
<dbReference type="InParanoid" id="T0RYI4"/>
<dbReference type="PANTHER" id="PTHR24161">
    <property type="entry name" value="ANK_REP_REGION DOMAIN-CONTAINING PROTEIN-RELATED"/>
    <property type="match status" value="1"/>
</dbReference>
<keyword evidence="3" id="KW-0677">Repeat</keyword>
<dbReference type="InterPro" id="IPR002110">
    <property type="entry name" value="Ankyrin_rpt"/>
</dbReference>
<evidence type="ECO:0000256" key="3">
    <source>
        <dbReference type="ARBA" id="ARBA00022737"/>
    </source>
</evidence>
<dbReference type="OrthoDB" id="163438at2759"/>
<comment type="catalytic activity">
    <reaction evidence="8">
        <text>L-cysteinyl-[protein] + hexadecanoyl-CoA = S-hexadecanoyl-L-cysteinyl-[protein] + CoA</text>
        <dbReference type="Rhea" id="RHEA:36683"/>
        <dbReference type="Rhea" id="RHEA-COMP:10131"/>
        <dbReference type="Rhea" id="RHEA-COMP:11032"/>
        <dbReference type="ChEBI" id="CHEBI:29950"/>
        <dbReference type="ChEBI" id="CHEBI:57287"/>
        <dbReference type="ChEBI" id="CHEBI:57379"/>
        <dbReference type="ChEBI" id="CHEBI:74151"/>
        <dbReference type="EC" id="2.3.1.225"/>
    </reaction>
</comment>
<evidence type="ECO:0000256" key="9">
    <source>
        <dbReference type="SAM" id="MobiDB-lite"/>
    </source>
</evidence>
<dbReference type="GO" id="GO:0016020">
    <property type="term" value="C:membrane"/>
    <property type="evidence" value="ECO:0007669"/>
    <property type="project" value="UniProtKB-SubCell"/>
</dbReference>
<keyword evidence="12" id="KW-1185">Reference proteome</keyword>
<dbReference type="SUPFAM" id="SSF48403">
    <property type="entry name" value="Ankyrin repeat"/>
    <property type="match status" value="1"/>
</dbReference>
<keyword evidence="8" id="KW-0012">Acyltransferase</keyword>
<dbReference type="GeneID" id="19945957"/>
<dbReference type="PANTHER" id="PTHR24161:SF124">
    <property type="entry name" value="TRANSIENT RECEPTOR POTENTIAL CHANNEL PYREXIA"/>
    <property type="match status" value="1"/>
</dbReference>
<accession>T0RYI4</accession>
<dbReference type="InterPro" id="IPR036770">
    <property type="entry name" value="Ankyrin_rpt-contain_sf"/>
</dbReference>
<dbReference type="EC" id="2.3.1.225" evidence="8"/>
<reference evidence="11 12" key="1">
    <citation type="submission" date="2012-04" db="EMBL/GenBank/DDBJ databases">
        <title>The Genome Sequence of Saprolegnia declina VS20.</title>
        <authorList>
            <consortium name="The Broad Institute Genome Sequencing Platform"/>
            <person name="Russ C."/>
            <person name="Nusbaum C."/>
            <person name="Tyler B."/>
            <person name="van West P."/>
            <person name="Dieguez-Uribeondo J."/>
            <person name="de Bruijn I."/>
            <person name="Tripathy S."/>
            <person name="Jiang R."/>
            <person name="Young S.K."/>
            <person name="Zeng Q."/>
            <person name="Gargeya S."/>
            <person name="Fitzgerald M."/>
            <person name="Haas B."/>
            <person name="Abouelleil A."/>
            <person name="Alvarado L."/>
            <person name="Arachchi H.M."/>
            <person name="Berlin A."/>
            <person name="Chapman S.B."/>
            <person name="Goldberg J."/>
            <person name="Griggs A."/>
            <person name="Gujja S."/>
            <person name="Hansen M."/>
            <person name="Howarth C."/>
            <person name="Imamovic A."/>
            <person name="Larimer J."/>
            <person name="McCowen C."/>
            <person name="Montmayeur A."/>
            <person name="Murphy C."/>
            <person name="Neiman D."/>
            <person name="Pearson M."/>
            <person name="Priest M."/>
            <person name="Roberts A."/>
            <person name="Saif S."/>
            <person name="Shea T."/>
            <person name="Sisk P."/>
            <person name="Sykes S."/>
            <person name="Wortman J."/>
            <person name="Nusbaum C."/>
            <person name="Birren B."/>
        </authorList>
    </citation>
    <scope>NUCLEOTIDE SEQUENCE [LARGE SCALE GENOMIC DNA]</scope>
    <source>
        <strain evidence="11 12">VS20</strain>
    </source>
</reference>
<dbReference type="Proteomes" id="UP000030762">
    <property type="component" value="Unassembled WGS sequence"/>
</dbReference>
<organism evidence="11 12">
    <name type="scientific">Saprolegnia diclina (strain VS20)</name>
    <dbReference type="NCBI Taxonomy" id="1156394"/>
    <lineage>
        <taxon>Eukaryota</taxon>
        <taxon>Sar</taxon>
        <taxon>Stramenopiles</taxon>
        <taxon>Oomycota</taxon>
        <taxon>Saprolegniomycetes</taxon>
        <taxon>Saprolegniales</taxon>
        <taxon>Saprolegniaceae</taxon>
        <taxon>Saprolegnia</taxon>
    </lineage>
</organism>
<dbReference type="SMART" id="SM00248">
    <property type="entry name" value="ANK"/>
    <property type="match status" value="6"/>
</dbReference>
<dbReference type="PROSITE" id="PS50297">
    <property type="entry name" value="ANK_REP_REGION"/>
    <property type="match status" value="3"/>
</dbReference>
<evidence type="ECO:0000256" key="8">
    <source>
        <dbReference type="RuleBase" id="RU079119"/>
    </source>
</evidence>
<feature type="domain" description="Palmitoyltransferase DHHC" evidence="10">
    <location>
        <begin position="376"/>
        <end position="485"/>
    </location>
</feature>
<dbReference type="Pfam" id="PF12796">
    <property type="entry name" value="Ank_2"/>
    <property type="match status" value="3"/>
</dbReference>
<dbReference type="OMA" id="VMWISWI"/>
<keyword evidence="4 8" id="KW-1133">Transmembrane helix</keyword>
<evidence type="ECO:0000256" key="1">
    <source>
        <dbReference type="ARBA" id="ARBA00004141"/>
    </source>
</evidence>
<feature type="repeat" description="ANK" evidence="7">
    <location>
        <begin position="126"/>
        <end position="158"/>
    </location>
</feature>
<feature type="transmembrane region" description="Helical" evidence="8">
    <location>
        <begin position="421"/>
        <end position="441"/>
    </location>
</feature>
<keyword evidence="2 8" id="KW-0812">Transmembrane</keyword>
<evidence type="ECO:0000259" key="10">
    <source>
        <dbReference type="Pfam" id="PF01529"/>
    </source>
</evidence>
<protein>
    <recommendedName>
        <fullName evidence="8">Palmitoyltransferase</fullName>
        <ecNumber evidence="8">2.3.1.225</ecNumber>
    </recommendedName>
</protein>
<evidence type="ECO:0000256" key="5">
    <source>
        <dbReference type="ARBA" id="ARBA00023043"/>
    </source>
</evidence>
<dbReference type="eggNOG" id="KOG0509">
    <property type="taxonomic scope" value="Eukaryota"/>
</dbReference>
<comment type="domain">
    <text evidence="8">The DHHC domain is required for palmitoyltransferase activity.</text>
</comment>
<keyword evidence="6 8" id="KW-0472">Membrane</keyword>
<gene>
    <name evidence="11" type="ORF">SDRG_05230</name>
</gene>
<dbReference type="RefSeq" id="XP_008609158.1">
    <property type="nucleotide sequence ID" value="XM_008610936.1"/>
</dbReference>
<dbReference type="Gene3D" id="1.25.40.20">
    <property type="entry name" value="Ankyrin repeat-containing domain"/>
    <property type="match status" value="1"/>
</dbReference>